<evidence type="ECO:0000313" key="3">
    <source>
        <dbReference type="Proteomes" id="UP000694701"/>
    </source>
</evidence>
<dbReference type="InterPro" id="IPR026172">
    <property type="entry name" value="GSAP_fam"/>
</dbReference>
<feature type="domain" description="Gamma-secretase-activating protein C-terminal" evidence="1">
    <location>
        <begin position="640"/>
        <end position="747"/>
    </location>
</feature>
<dbReference type="PANTHER" id="PTHR13630">
    <property type="entry name" value="GAMMA-SECRETASE-ACTIVATING PROTEIN"/>
    <property type="match status" value="1"/>
</dbReference>
<dbReference type="CDD" id="cd23105">
    <property type="entry name" value="GSAP"/>
    <property type="match status" value="1"/>
</dbReference>
<organism evidence="2 3">
    <name type="scientific">Cyprinus carpio</name>
    <name type="common">Common carp</name>
    <dbReference type="NCBI Taxonomy" id="7962"/>
    <lineage>
        <taxon>Eukaryota</taxon>
        <taxon>Metazoa</taxon>
        <taxon>Chordata</taxon>
        <taxon>Craniata</taxon>
        <taxon>Vertebrata</taxon>
        <taxon>Euteleostomi</taxon>
        <taxon>Actinopterygii</taxon>
        <taxon>Neopterygii</taxon>
        <taxon>Teleostei</taxon>
        <taxon>Ostariophysi</taxon>
        <taxon>Cypriniformes</taxon>
        <taxon>Cyprinidae</taxon>
        <taxon>Cyprininae</taxon>
        <taxon>Cyprinus</taxon>
    </lineage>
</organism>
<dbReference type="PANTHER" id="PTHR13630:SF1">
    <property type="entry name" value="GAMMA-SECRETASE-ACTIVATING PROTEIN"/>
    <property type="match status" value="1"/>
</dbReference>
<dbReference type="AlphaFoldDB" id="A0A8C2E0L9"/>
<dbReference type="Proteomes" id="UP000694701">
    <property type="component" value="Unplaced"/>
</dbReference>
<reference evidence="2" key="1">
    <citation type="submission" date="2025-08" db="UniProtKB">
        <authorList>
            <consortium name="Ensembl"/>
        </authorList>
    </citation>
    <scope>IDENTIFICATION</scope>
</reference>
<dbReference type="InterPro" id="IPR028010">
    <property type="entry name" value="GSAP_C_dom"/>
</dbReference>
<dbReference type="GO" id="GO:1902004">
    <property type="term" value="P:positive regulation of amyloid-beta formation"/>
    <property type="evidence" value="ECO:0007669"/>
    <property type="project" value="TreeGrafter"/>
</dbReference>
<proteinExistence type="predicted"/>
<accession>A0A8C2E0L9</accession>
<dbReference type="GO" id="GO:0005802">
    <property type="term" value="C:trans-Golgi network"/>
    <property type="evidence" value="ECO:0007669"/>
    <property type="project" value="TreeGrafter"/>
</dbReference>
<evidence type="ECO:0000259" key="1">
    <source>
        <dbReference type="Pfam" id="PF14959"/>
    </source>
</evidence>
<protein>
    <submittedName>
        <fullName evidence="2">Gamma-secretase activating protein</fullName>
    </submittedName>
</protein>
<name>A0A8C2E0L9_CYPCA</name>
<dbReference type="Ensembl" id="ENSCCRT00020037115.1">
    <property type="protein sequence ID" value="ENSCCRP00020033961.1"/>
    <property type="gene ID" value="ENSCCRG00020015281.1"/>
</dbReference>
<evidence type="ECO:0000313" key="2">
    <source>
        <dbReference type="Ensembl" id="ENSCCRP00020033961.1"/>
    </source>
</evidence>
<dbReference type="Pfam" id="PF14959">
    <property type="entry name" value="GSAP-16"/>
    <property type="match status" value="1"/>
</dbReference>
<sequence>MLRLNPIFDTQKDVVSSILAKEERANIGVLEPRILSVERDGGVVYSWRGATGTTRIGKYDPHSTENKLLYTFEKQECVSSCSLNKEETLLAVSLSQSTQGEGRFKPVSKCLTLLIEIHPINNTKVLKAVDCKVKVQFLYPKTCRPTVLESHLLLAAEDGYVDQYHITLTRQEGYRVVMQNPERLSRERVAEDFSWVQWDSDTQRLFYITAREKHALKCVQFYPDRNFETVFELPLEMPIVSSVTSSVRFVNFGYDHYQNMKDEGLRLEVFTSPTGTMCVCYSHPVHWHKDATYTIAFVHRGCSKTFTVSLEKGSAPANLPTVHPVFIHMDYYIVVYLADHFLHLINCRQQDLLCYSLFLSGADGHIEDLGSGREVVSVSGSRLLDVRAGRMYTMELNPDFLLELLSSDRPEAQRLAALHCMLVYLQPNPVIELKIINWISENVMSFDAFDQIQEFILATLYRISYQQCVSLDKLLPYSCVFEKKELPVALTAIPGVKCTPELLCQPIIKGKPKSLQGYWEELQHVLERMRYFEAVPSPRFRSSLLKEDWDRFQAAMNSEKKKSPRYHRQIEENTKKVLSMVDTWRLDKRVVPLFQEEDQQQRVLVGLMVDKLREHLNRHLSRLGKKKIDLLVVNYAAKLLELVWHVLELMWQKLKLGPWVLCITQQGSSEEWAMFHVMFRILEATKGLCLPLPPGYSTLLSVLGVRCLPQHTFLQYVDHGLLQLTEPFVSRLMTDLDNSDANEQLKFSILKRLPEHMEQKVSQQWDHPITSACISREYVRTLLEINLENTDSALLDYGRSCFYPDFLPLNYLAKILSNREEQAQNPSEEQENVDVRFVEEMALKQTQIKLGFEVK</sequence>